<gene>
    <name evidence="4" type="ORF">A1O1_09228</name>
</gene>
<reference evidence="4 5" key="1">
    <citation type="submission" date="2013-03" db="EMBL/GenBank/DDBJ databases">
        <title>The Genome Sequence of Capronia coronata CBS 617.96.</title>
        <authorList>
            <consortium name="The Broad Institute Genomics Platform"/>
            <person name="Cuomo C."/>
            <person name="de Hoog S."/>
            <person name="Gorbushina A."/>
            <person name="Walker B."/>
            <person name="Young S.K."/>
            <person name="Zeng Q."/>
            <person name="Gargeya S."/>
            <person name="Fitzgerald M."/>
            <person name="Haas B."/>
            <person name="Abouelleil A."/>
            <person name="Allen A.W."/>
            <person name="Alvarado L."/>
            <person name="Arachchi H.M."/>
            <person name="Berlin A.M."/>
            <person name="Chapman S.B."/>
            <person name="Gainer-Dewar J."/>
            <person name="Goldberg J."/>
            <person name="Griggs A."/>
            <person name="Gujja S."/>
            <person name="Hansen M."/>
            <person name="Howarth C."/>
            <person name="Imamovic A."/>
            <person name="Ireland A."/>
            <person name="Larimer J."/>
            <person name="McCowan C."/>
            <person name="Murphy C."/>
            <person name="Pearson M."/>
            <person name="Poon T.W."/>
            <person name="Priest M."/>
            <person name="Roberts A."/>
            <person name="Saif S."/>
            <person name="Shea T."/>
            <person name="Sisk P."/>
            <person name="Sykes S."/>
            <person name="Wortman J."/>
            <person name="Nusbaum C."/>
            <person name="Birren B."/>
        </authorList>
    </citation>
    <scope>NUCLEOTIDE SEQUENCE [LARGE SCALE GENOMIC DNA]</scope>
    <source>
        <strain evidence="4 5">CBS 617.96</strain>
    </source>
</reference>
<comment type="similarity">
    <text evidence="1 3">Belongs to the class-III pyridoxal-phosphate-dependent aminotransferase family.</text>
</comment>
<dbReference type="PIRSF" id="PIRSF000521">
    <property type="entry name" value="Transaminase_4ab_Lys_Orn"/>
    <property type="match status" value="1"/>
</dbReference>
<dbReference type="PANTHER" id="PTHR45688">
    <property type="match status" value="1"/>
</dbReference>
<evidence type="ECO:0000256" key="3">
    <source>
        <dbReference type="RuleBase" id="RU003560"/>
    </source>
</evidence>
<dbReference type="HOGENOM" id="CLU_016922_10_0_1"/>
<dbReference type="SUPFAM" id="SSF53383">
    <property type="entry name" value="PLP-dependent transferases"/>
    <property type="match status" value="1"/>
</dbReference>
<dbReference type="Gene3D" id="3.90.1150.10">
    <property type="entry name" value="Aspartate Aminotransferase, domain 1"/>
    <property type="match status" value="1"/>
</dbReference>
<dbReference type="InterPro" id="IPR015424">
    <property type="entry name" value="PyrdxlP-dep_Trfase"/>
</dbReference>
<keyword evidence="5" id="KW-1185">Reference proteome</keyword>
<dbReference type="Pfam" id="PF00202">
    <property type="entry name" value="Aminotran_3"/>
    <property type="match status" value="1"/>
</dbReference>
<dbReference type="InterPro" id="IPR015421">
    <property type="entry name" value="PyrdxlP-dep_Trfase_major"/>
</dbReference>
<comment type="caution">
    <text evidence="4">The sequence shown here is derived from an EMBL/GenBank/DDBJ whole genome shotgun (WGS) entry which is preliminary data.</text>
</comment>
<sequence length="446" mass="48339">MASLRPTKITTDEGFETAVSDKLIRYGGPWAKVQIKSAHGSWLYDPAGKKILDFTSGQMSSVLGHSHPELVEVIKKQCENLMHLNLVMVSDPVLDCATAVTSMLPKGLDKCLFVSTGSETNEVAIKMAKVYTGKFEVIALSAGYHGMTHGSAAATFSYGRHAAGPSVPGTFILPTPYPYRSPFRHPDGTYDWKSELDYGFALIDRQSSGSLACLVIEGIVSTGGILPLPDGYLKAIKEECVKRGMLLIIDEAQTGFGRTGSNFAFEYYGVVPDILTLSKTLGAGLPLGAVVTSTEIERVWHEKRGYYGTTHMNDPLVCAVGAKVVEIIKRDNMAEQSATKGKFMKTAFEKLKEKYSVIGEVRGRGLMIGVEFVQDPVSKVPAENLGQAIAARCMETGLSCNIVQLPGMGGSFRMAPPLTITEDEILEGVQIFDEAIAWCLQRGFNT</sequence>
<dbReference type="InterPro" id="IPR049704">
    <property type="entry name" value="Aminotrans_3_PPA_site"/>
</dbReference>
<dbReference type="CDD" id="cd00610">
    <property type="entry name" value="OAT_like"/>
    <property type="match status" value="1"/>
</dbReference>
<keyword evidence="4" id="KW-0670">Pyruvate</keyword>
<dbReference type="Gene3D" id="3.40.640.10">
    <property type="entry name" value="Type I PLP-dependent aspartate aminotransferase-like (Major domain)"/>
    <property type="match status" value="1"/>
</dbReference>
<dbReference type="GO" id="GO:0030170">
    <property type="term" value="F:pyridoxal phosphate binding"/>
    <property type="evidence" value="ECO:0007669"/>
    <property type="project" value="InterPro"/>
</dbReference>
<evidence type="ECO:0000256" key="2">
    <source>
        <dbReference type="ARBA" id="ARBA00022898"/>
    </source>
</evidence>
<keyword evidence="2 3" id="KW-0663">Pyridoxal phosphate</keyword>
<dbReference type="GO" id="GO:0005739">
    <property type="term" value="C:mitochondrion"/>
    <property type="evidence" value="ECO:0007669"/>
    <property type="project" value="TreeGrafter"/>
</dbReference>
<dbReference type="GeneID" id="19164073"/>
<dbReference type="PANTHER" id="PTHR45688:SF13">
    <property type="entry name" value="ALANINE--GLYOXYLATE AMINOTRANSFERASE 2-LIKE"/>
    <property type="match status" value="1"/>
</dbReference>
<dbReference type="PROSITE" id="PS00600">
    <property type="entry name" value="AA_TRANSFER_CLASS_3"/>
    <property type="match status" value="1"/>
</dbReference>
<dbReference type="EMBL" id="AMWN01000011">
    <property type="protein sequence ID" value="EXJ78826.1"/>
    <property type="molecule type" value="Genomic_DNA"/>
</dbReference>
<dbReference type="AlphaFoldDB" id="W9XPC5"/>
<dbReference type="InterPro" id="IPR005814">
    <property type="entry name" value="Aminotrans_3"/>
</dbReference>
<accession>W9XPC5</accession>
<dbReference type="GO" id="GO:0008483">
    <property type="term" value="F:transaminase activity"/>
    <property type="evidence" value="ECO:0007669"/>
    <property type="project" value="InterPro"/>
</dbReference>
<proteinExistence type="inferred from homology"/>
<organism evidence="4 5">
    <name type="scientific">Capronia coronata CBS 617.96</name>
    <dbReference type="NCBI Taxonomy" id="1182541"/>
    <lineage>
        <taxon>Eukaryota</taxon>
        <taxon>Fungi</taxon>
        <taxon>Dikarya</taxon>
        <taxon>Ascomycota</taxon>
        <taxon>Pezizomycotina</taxon>
        <taxon>Eurotiomycetes</taxon>
        <taxon>Chaetothyriomycetidae</taxon>
        <taxon>Chaetothyriales</taxon>
        <taxon>Herpotrichiellaceae</taxon>
        <taxon>Capronia</taxon>
    </lineage>
</organism>
<dbReference type="eggNOG" id="KOG1404">
    <property type="taxonomic scope" value="Eukaryota"/>
</dbReference>
<dbReference type="OrthoDB" id="10261433at2759"/>
<evidence type="ECO:0000313" key="4">
    <source>
        <dbReference type="EMBL" id="EXJ78826.1"/>
    </source>
</evidence>
<protein>
    <submittedName>
        <fullName evidence="4">2,2-dialkylglycine decarboxylase (Pyruvate)</fullName>
    </submittedName>
</protein>
<evidence type="ECO:0000313" key="5">
    <source>
        <dbReference type="Proteomes" id="UP000019484"/>
    </source>
</evidence>
<dbReference type="InterPro" id="IPR015422">
    <property type="entry name" value="PyrdxlP-dep_Trfase_small"/>
</dbReference>
<evidence type="ECO:0000256" key="1">
    <source>
        <dbReference type="ARBA" id="ARBA00008954"/>
    </source>
</evidence>
<dbReference type="STRING" id="1182541.W9XPC5"/>
<dbReference type="RefSeq" id="XP_007728274.1">
    <property type="nucleotide sequence ID" value="XM_007730084.1"/>
</dbReference>
<name>W9XPC5_9EURO</name>
<dbReference type="Proteomes" id="UP000019484">
    <property type="component" value="Unassembled WGS sequence"/>
</dbReference>